<gene>
    <name evidence="5" type="ORF">ACFO1S_27925</name>
</gene>
<reference evidence="6" key="1">
    <citation type="journal article" date="2019" name="Int. J. Syst. Evol. Microbiol.">
        <title>The Global Catalogue of Microorganisms (GCM) 10K type strain sequencing project: providing services to taxonomists for standard genome sequencing and annotation.</title>
        <authorList>
            <consortium name="The Broad Institute Genomics Platform"/>
            <consortium name="The Broad Institute Genome Sequencing Center for Infectious Disease"/>
            <person name="Wu L."/>
            <person name="Ma J."/>
        </authorList>
    </citation>
    <scope>NUCLEOTIDE SEQUENCE [LARGE SCALE GENOMIC DNA]</scope>
    <source>
        <strain evidence="6">CGMCC 4.1641</strain>
    </source>
</reference>
<keyword evidence="3" id="KW-0804">Transcription</keyword>
<dbReference type="PANTHER" id="PTHR42756:SF1">
    <property type="entry name" value="TRANSCRIPTIONAL REPRESSOR OF EMRAB OPERON"/>
    <property type="match status" value="1"/>
</dbReference>
<evidence type="ECO:0000313" key="6">
    <source>
        <dbReference type="Proteomes" id="UP001595755"/>
    </source>
</evidence>
<protein>
    <submittedName>
        <fullName evidence="5">MarR family winged helix-turn-helix transcriptional regulator</fullName>
    </submittedName>
</protein>
<name>A0ABV8SLK6_9BACL</name>
<sequence length="151" mass="17530">MEENERIQRIFSSFRELNQAFHQTILQTTQRLGITPVQYFVLSIVGEKPGIGLNELSEKIHSVTSTTSGIVERMVRSGWLERERPESDRRSIRLTLTSEGEQLRSNVKAMRATELSAALLGITPEDEKHLLRIHKQIVRIIQRQREEEEHE</sequence>
<evidence type="ECO:0000256" key="3">
    <source>
        <dbReference type="ARBA" id="ARBA00023163"/>
    </source>
</evidence>
<evidence type="ECO:0000313" key="5">
    <source>
        <dbReference type="EMBL" id="MFC4307259.1"/>
    </source>
</evidence>
<dbReference type="SUPFAM" id="SSF46785">
    <property type="entry name" value="Winged helix' DNA-binding domain"/>
    <property type="match status" value="1"/>
</dbReference>
<dbReference type="InterPro" id="IPR000835">
    <property type="entry name" value="HTH_MarR-typ"/>
</dbReference>
<feature type="domain" description="HTH marR-type" evidence="4">
    <location>
        <begin position="3"/>
        <end position="139"/>
    </location>
</feature>
<organism evidence="5 6">
    <name type="scientific">Cohnella boryungensis</name>
    <dbReference type="NCBI Taxonomy" id="768479"/>
    <lineage>
        <taxon>Bacteria</taxon>
        <taxon>Bacillati</taxon>
        <taxon>Bacillota</taxon>
        <taxon>Bacilli</taxon>
        <taxon>Bacillales</taxon>
        <taxon>Paenibacillaceae</taxon>
        <taxon>Cohnella</taxon>
    </lineage>
</organism>
<accession>A0ABV8SLK6</accession>
<dbReference type="PRINTS" id="PR00598">
    <property type="entry name" value="HTHMARR"/>
</dbReference>
<evidence type="ECO:0000256" key="1">
    <source>
        <dbReference type="ARBA" id="ARBA00023015"/>
    </source>
</evidence>
<dbReference type="EMBL" id="JBHSED010000074">
    <property type="protein sequence ID" value="MFC4307259.1"/>
    <property type="molecule type" value="Genomic_DNA"/>
</dbReference>
<evidence type="ECO:0000256" key="2">
    <source>
        <dbReference type="ARBA" id="ARBA00023125"/>
    </source>
</evidence>
<dbReference type="Proteomes" id="UP001595755">
    <property type="component" value="Unassembled WGS sequence"/>
</dbReference>
<comment type="caution">
    <text evidence="5">The sequence shown here is derived from an EMBL/GenBank/DDBJ whole genome shotgun (WGS) entry which is preliminary data.</text>
</comment>
<dbReference type="PANTHER" id="PTHR42756">
    <property type="entry name" value="TRANSCRIPTIONAL REGULATOR, MARR"/>
    <property type="match status" value="1"/>
</dbReference>
<dbReference type="InterPro" id="IPR036388">
    <property type="entry name" value="WH-like_DNA-bd_sf"/>
</dbReference>
<keyword evidence="1" id="KW-0805">Transcription regulation</keyword>
<dbReference type="PROSITE" id="PS50995">
    <property type="entry name" value="HTH_MARR_2"/>
    <property type="match status" value="1"/>
</dbReference>
<keyword evidence="6" id="KW-1185">Reference proteome</keyword>
<keyword evidence="2" id="KW-0238">DNA-binding</keyword>
<proteinExistence type="predicted"/>
<dbReference type="Pfam" id="PF01047">
    <property type="entry name" value="MarR"/>
    <property type="match status" value="1"/>
</dbReference>
<dbReference type="InterPro" id="IPR036390">
    <property type="entry name" value="WH_DNA-bd_sf"/>
</dbReference>
<dbReference type="SMART" id="SM00347">
    <property type="entry name" value="HTH_MARR"/>
    <property type="match status" value="1"/>
</dbReference>
<dbReference type="Gene3D" id="1.10.10.10">
    <property type="entry name" value="Winged helix-like DNA-binding domain superfamily/Winged helix DNA-binding domain"/>
    <property type="match status" value="1"/>
</dbReference>
<evidence type="ECO:0000259" key="4">
    <source>
        <dbReference type="PROSITE" id="PS50995"/>
    </source>
</evidence>
<dbReference type="RefSeq" id="WP_204602997.1">
    <property type="nucleotide sequence ID" value="NZ_JBHSED010000074.1"/>
</dbReference>